<dbReference type="GO" id="GO:0044550">
    <property type="term" value="P:secondary metabolite biosynthetic process"/>
    <property type="evidence" value="ECO:0007669"/>
    <property type="project" value="TreeGrafter"/>
</dbReference>
<dbReference type="PANTHER" id="PTHR34069:SF2">
    <property type="entry name" value="BETA-KETOACYL-[ACYL-CARRIER-PROTEIN] SYNTHASE III"/>
    <property type="match status" value="1"/>
</dbReference>
<dbReference type="HAMAP" id="MF_01815">
    <property type="entry name" value="FabH"/>
    <property type="match status" value="1"/>
</dbReference>
<comment type="similarity">
    <text evidence="1 10">Belongs to the thiolase-like superfamily. FabH family.</text>
</comment>
<evidence type="ECO:0000256" key="8">
    <source>
        <dbReference type="ARBA" id="ARBA00023268"/>
    </source>
</evidence>
<keyword evidence="4 10" id="KW-0808">Transferase</keyword>
<evidence type="ECO:0000256" key="4">
    <source>
        <dbReference type="ARBA" id="ARBA00022679"/>
    </source>
</evidence>
<dbReference type="PANTHER" id="PTHR34069">
    <property type="entry name" value="3-OXOACYL-[ACYL-CARRIER-PROTEIN] SYNTHASE 3"/>
    <property type="match status" value="1"/>
</dbReference>
<dbReference type="GO" id="GO:0033818">
    <property type="term" value="F:beta-ketoacyl-acyl-carrier-protein synthase III activity"/>
    <property type="evidence" value="ECO:0007669"/>
    <property type="project" value="UniProtKB-UniRule"/>
</dbReference>
<keyword evidence="7 10" id="KW-0275">Fatty acid biosynthesis</keyword>
<evidence type="ECO:0000256" key="7">
    <source>
        <dbReference type="ARBA" id="ARBA00023160"/>
    </source>
</evidence>
<comment type="subunit">
    <text evidence="10">Homodimer.</text>
</comment>
<evidence type="ECO:0000256" key="10">
    <source>
        <dbReference type="HAMAP-Rule" id="MF_01815"/>
    </source>
</evidence>
<accession>A0A9N8QR29</accession>
<dbReference type="Pfam" id="PF08541">
    <property type="entry name" value="ACP_syn_III_C"/>
    <property type="match status" value="1"/>
</dbReference>
<keyword evidence="3 10" id="KW-0444">Lipid biosynthesis</keyword>
<name>A0A9N8QR29_9FLAO</name>
<dbReference type="AlphaFoldDB" id="A0A9N8QR29"/>
<dbReference type="InterPro" id="IPR013747">
    <property type="entry name" value="ACP_syn_III_C"/>
</dbReference>
<evidence type="ECO:0000313" key="13">
    <source>
        <dbReference type="EMBL" id="CAD7811182.1"/>
    </source>
</evidence>
<evidence type="ECO:0000256" key="1">
    <source>
        <dbReference type="ARBA" id="ARBA00008642"/>
    </source>
</evidence>
<organism evidence="13 14">
    <name type="scientific">Chryseobacterium aquaeductus</name>
    <dbReference type="NCBI Taxonomy" id="2675056"/>
    <lineage>
        <taxon>Bacteria</taxon>
        <taxon>Pseudomonadati</taxon>
        <taxon>Bacteroidota</taxon>
        <taxon>Flavobacteriia</taxon>
        <taxon>Flavobacteriales</taxon>
        <taxon>Weeksellaceae</taxon>
        <taxon>Chryseobacterium group</taxon>
        <taxon>Chryseobacterium</taxon>
    </lineage>
</organism>
<dbReference type="EMBL" id="CAJIMS010000001">
    <property type="protein sequence ID" value="CAD7811182.1"/>
    <property type="molecule type" value="Genomic_DNA"/>
</dbReference>
<comment type="catalytic activity">
    <reaction evidence="10">
        <text>malonyl-[ACP] + acetyl-CoA + H(+) = 3-oxobutanoyl-[ACP] + CO2 + CoA</text>
        <dbReference type="Rhea" id="RHEA:12080"/>
        <dbReference type="Rhea" id="RHEA-COMP:9623"/>
        <dbReference type="Rhea" id="RHEA-COMP:9625"/>
        <dbReference type="ChEBI" id="CHEBI:15378"/>
        <dbReference type="ChEBI" id="CHEBI:16526"/>
        <dbReference type="ChEBI" id="CHEBI:57287"/>
        <dbReference type="ChEBI" id="CHEBI:57288"/>
        <dbReference type="ChEBI" id="CHEBI:78449"/>
        <dbReference type="ChEBI" id="CHEBI:78450"/>
        <dbReference type="EC" id="2.3.1.180"/>
    </reaction>
</comment>
<dbReference type="NCBIfam" id="NF006829">
    <property type="entry name" value="PRK09352.1"/>
    <property type="match status" value="1"/>
</dbReference>
<reference evidence="13" key="1">
    <citation type="submission" date="2020-12" db="EMBL/GenBank/DDBJ databases">
        <authorList>
            <person name="Rodrigo-Torres L."/>
            <person name="Arahal R. D."/>
            <person name="Lucena T."/>
        </authorList>
    </citation>
    <scope>NUCLEOTIDE SEQUENCE</scope>
    <source>
        <strain evidence="13">CECT 9390</strain>
    </source>
</reference>
<comment type="subcellular location">
    <subcellularLocation>
        <location evidence="10">Cytoplasm</location>
    </subcellularLocation>
</comment>
<dbReference type="Pfam" id="PF08545">
    <property type="entry name" value="ACP_syn_III"/>
    <property type="match status" value="1"/>
</dbReference>
<evidence type="ECO:0000313" key="14">
    <source>
        <dbReference type="Proteomes" id="UP000662618"/>
    </source>
</evidence>
<dbReference type="RefSeq" id="WP_185680848.1">
    <property type="nucleotide sequence ID" value="NZ_CAJIMS010000001.1"/>
</dbReference>
<proteinExistence type="inferred from homology"/>
<keyword evidence="2 10" id="KW-0963">Cytoplasm</keyword>
<evidence type="ECO:0000256" key="6">
    <source>
        <dbReference type="ARBA" id="ARBA00023098"/>
    </source>
</evidence>
<dbReference type="InterPro" id="IPR016039">
    <property type="entry name" value="Thiolase-like"/>
</dbReference>
<dbReference type="CDD" id="cd00830">
    <property type="entry name" value="KAS_III"/>
    <property type="match status" value="1"/>
</dbReference>
<dbReference type="EC" id="2.3.1.180" evidence="10"/>
<dbReference type="InterPro" id="IPR004655">
    <property type="entry name" value="FabH"/>
</dbReference>
<protein>
    <recommendedName>
        <fullName evidence="10">Beta-ketoacyl-[acyl-carrier-protein] synthase III</fullName>
        <shortName evidence="10">Beta-ketoacyl-ACP synthase III</shortName>
        <shortName evidence="10">KAS III</shortName>
        <ecNumber evidence="10">2.3.1.180</ecNumber>
    </recommendedName>
    <alternativeName>
        <fullName evidence="10">3-oxoacyl-[acyl-carrier-protein] synthase 3</fullName>
    </alternativeName>
    <alternativeName>
        <fullName evidence="10">3-oxoacyl-[acyl-carrier-protein] synthase III</fullName>
    </alternativeName>
</protein>
<feature type="domain" description="Beta-ketoacyl-[acyl-carrier-protein] synthase III C-terminal" evidence="11">
    <location>
        <begin position="244"/>
        <end position="333"/>
    </location>
</feature>
<keyword evidence="8 10" id="KW-0511">Multifunctional enzyme</keyword>
<comment type="domain">
    <text evidence="10">The last Arg residue of the ACP-binding site is essential for the weak association between ACP/AcpP and FabH.</text>
</comment>
<dbReference type="GO" id="GO:0005737">
    <property type="term" value="C:cytoplasm"/>
    <property type="evidence" value="ECO:0007669"/>
    <property type="project" value="UniProtKB-SubCell"/>
</dbReference>
<dbReference type="GO" id="GO:0006633">
    <property type="term" value="P:fatty acid biosynthetic process"/>
    <property type="evidence" value="ECO:0007669"/>
    <property type="project" value="UniProtKB-UniRule"/>
</dbReference>
<comment type="caution">
    <text evidence="10">Lacks conserved residue(s) required for the propagation of feature annotation.</text>
</comment>
<evidence type="ECO:0000256" key="2">
    <source>
        <dbReference type="ARBA" id="ARBA00022490"/>
    </source>
</evidence>
<dbReference type="NCBIfam" id="TIGR00747">
    <property type="entry name" value="fabH"/>
    <property type="match status" value="1"/>
</dbReference>
<evidence type="ECO:0000256" key="9">
    <source>
        <dbReference type="ARBA" id="ARBA00023315"/>
    </source>
</evidence>
<comment type="caution">
    <text evidence="13">The sequence shown here is derived from an EMBL/GenBank/DDBJ whole genome shotgun (WGS) entry which is preliminary data.</text>
</comment>
<evidence type="ECO:0000259" key="12">
    <source>
        <dbReference type="Pfam" id="PF08545"/>
    </source>
</evidence>
<comment type="function">
    <text evidence="10">Catalyzes the condensation reaction of fatty acid synthesis by the addition to an acyl acceptor of two carbons from malonyl-ACP. Catalyzes the first condensation reaction which initiates fatty acid synthesis and may therefore play a role in governing the total rate of fatty acid production. Possesses both acetoacetyl-ACP synthase and acetyl transacylase activities. Its substrate specificity determines the biosynthesis of branched-chain and/or straight-chain of fatty acids.</text>
</comment>
<dbReference type="Gene3D" id="3.40.47.10">
    <property type="match status" value="1"/>
</dbReference>
<keyword evidence="14" id="KW-1185">Reference proteome</keyword>
<feature type="active site" evidence="10">
    <location>
        <position position="260"/>
    </location>
</feature>
<evidence type="ECO:0000256" key="3">
    <source>
        <dbReference type="ARBA" id="ARBA00022516"/>
    </source>
</evidence>
<gene>
    <name evidence="13" type="primary">fabH_4</name>
    <name evidence="10" type="synonym">fabH</name>
    <name evidence="13" type="ORF">CHRY9390_02314</name>
</gene>
<feature type="active site" evidence="10">
    <location>
        <position position="290"/>
    </location>
</feature>
<keyword evidence="5 10" id="KW-0276">Fatty acid metabolism</keyword>
<keyword evidence="6 10" id="KW-0443">Lipid metabolism</keyword>
<dbReference type="Proteomes" id="UP000662618">
    <property type="component" value="Unassembled WGS sequence"/>
</dbReference>
<evidence type="ECO:0000256" key="5">
    <source>
        <dbReference type="ARBA" id="ARBA00022832"/>
    </source>
</evidence>
<dbReference type="GO" id="GO:0004315">
    <property type="term" value="F:3-oxoacyl-[acyl-carrier-protein] synthase activity"/>
    <property type="evidence" value="ECO:0007669"/>
    <property type="project" value="InterPro"/>
</dbReference>
<feature type="domain" description="Beta-ketoacyl-[acyl-carrier-protein] synthase III N-terminal" evidence="12">
    <location>
        <begin position="115"/>
        <end position="192"/>
    </location>
</feature>
<dbReference type="SUPFAM" id="SSF53901">
    <property type="entry name" value="Thiolase-like"/>
    <property type="match status" value="1"/>
</dbReference>
<keyword evidence="9 10" id="KW-0012">Acyltransferase</keyword>
<comment type="pathway">
    <text evidence="10">Lipid metabolism; fatty acid biosynthesis.</text>
</comment>
<dbReference type="InterPro" id="IPR013751">
    <property type="entry name" value="ACP_syn_III_N"/>
</dbReference>
<evidence type="ECO:0000259" key="11">
    <source>
        <dbReference type="Pfam" id="PF08541"/>
    </source>
</evidence>
<feature type="active site" evidence="10">
    <location>
        <position position="121"/>
    </location>
</feature>
<sequence>MKNVSNNIIRSVKILGTGSYAPERIVKNQELAETLTTTDEWIFENLGIRERHIAADNEFTSDLAFKAAEKALENASLQANDIDLIIVATATPDRLAPSTACIVQEKLGAVNAAAFDVNAVCSGFLYAFAIGSQFIAAGMYQNVMVIGADTFSKITNWNDRSCVFFGDGAGATILSHTESGKGLLAVDLYADGTGKFNFTVPAGGSEMPATEDTVAKGLHKFQMNGKAVYDTATKVLPEAITTVLQRCSLTVDDVNFLIPHQPSIRILKKTAELLGLPFEKVKTNMERYANTSGGTIPILLDEVNRSGILKDGDVLVFAAVGSGWTWGSAVMRWVN</sequence>